<keyword evidence="3" id="KW-1185">Reference proteome</keyword>
<dbReference type="SUPFAM" id="SSF56672">
    <property type="entry name" value="DNA/RNA polymerases"/>
    <property type="match status" value="1"/>
</dbReference>
<evidence type="ECO:0000256" key="1">
    <source>
        <dbReference type="SAM" id="Phobius"/>
    </source>
</evidence>
<dbReference type="InterPro" id="IPR008042">
    <property type="entry name" value="Retrotrans_Pao"/>
</dbReference>
<reference evidence="2" key="1">
    <citation type="submission" date="2020-08" db="EMBL/GenBank/DDBJ databases">
        <title>Multicomponent nature underlies the extraordinary mechanical properties of spider dragline silk.</title>
        <authorList>
            <person name="Kono N."/>
            <person name="Nakamura H."/>
            <person name="Mori M."/>
            <person name="Yoshida Y."/>
            <person name="Ohtoshi R."/>
            <person name="Malay A.D."/>
            <person name="Moran D.A.P."/>
            <person name="Tomita M."/>
            <person name="Numata K."/>
            <person name="Arakawa K."/>
        </authorList>
    </citation>
    <scope>NUCLEOTIDE SEQUENCE</scope>
</reference>
<proteinExistence type="predicted"/>
<keyword evidence="1" id="KW-0472">Membrane</keyword>
<sequence length="406" mass="47361">MIQLTLSHLHGHYLPHRPVVKQHGITKICPVFDASARQVGSPSVNQCLESGPNLLELIPNLHLKFRKHKYGIVADIEKAFLQISVQPEDRNFLKFFWWNGKGNVVLKTMRHTHDLITSLDNKAEILPFIEESHHIWAEGKFNLRGWKYTEDDNPEQVTSVLGLIWNRKKDALKINLDWIETYKLEIVSKRVILSVIHRVFNPVGFLCPVLLIPKLMLQKMWKDNIPWDREVEDNLKLESLKCRCWEGPKWLLQSEENWPVTKPIFDDPSVLKEKRKTNPTPKNLPVVCSLNQCENSGKNNNEDSSWYYNYFSSYDRLQRMMAWMNRFIFNCRNPASRVMAKETIESLPWKIPKFHIKLKFMIGSECMVDASLALWKTYKIKRSLIFSVMGTLLTYGMLLASLGGLK</sequence>
<keyword evidence="1" id="KW-1133">Transmembrane helix</keyword>
<accession>A0A8X7BXG6</accession>
<dbReference type="EMBL" id="BMAV01004891">
    <property type="protein sequence ID" value="GFY45499.1"/>
    <property type="molecule type" value="Genomic_DNA"/>
</dbReference>
<evidence type="ECO:0000313" key="3">
    <source>
        <dbReference type="Proteomes" id="UP000886998"/>
    </source>
</evidence>
<dbReference type="AlphaFoldDB" id="A0A8X7BXG6"/>
<comment type="caution">
    <text evidence="2">The sequence shown here is derived from an EMBL/GenBank/DDBJ whole genome shotgun (WGS) entry which is preliminary data.</text>
</comment>
<feature type="transmembrane region" description="Helical" evidence="1">
    <location>
        <begin position="384"/>
        <end position="405"/>
    </location>
</feature>
<dbReference type="PANTHER" id="PTHR47331">
    <property type="entry name" value="PHD-TYPE DOMAIN-CONTAINING PROTEIN"/>
    <property type="match status" value="1"/>
</dbReference>
<organism evidence="2 3">
    <name type="scientific">Trichonephila inaurata madagascariensis</name>
    <dbReference type="NCBI Taxonomy" id="2747483"/>
    <lineage>
        <taxon>Eukaryota</taxon>
        <taxon>Metazoa</taxon>
        <taxon>Ecdysozoa</taxon>
        <taxon>Arthropoda</taxon>
        <taxon>Chelicerata</taxon>
        <taxon>Arachnida</taxon>
        <taxon>Araneae</taxon>
        <taxon>Araneomorphae</taxon>
        <taxon>Entelegynae</taxon>
        <taxon>Araneoidea</taxon>
        <taxon>Nephilidae</taxon>
        <taxon>Trichonephila</taxon>
        <taxon>Trichonephila inaurata</taxon>
    </lineage>
</organism>
<dbReference type="InterPro" id="IPR043502">
    <property type="entry name" value="DNA/RNA_pol_sf"/>
</dbReference>
<keyword evidence="1" id="KW-0812">Transmembrane</keyword>
<dbReference type="Proteomes" id="UP000886998">
    <property type="component" value="Unassembled WGS sequence"/>
</dbReference>
<gene>
    <name evidence="2" type="primary">AVEN_111828_1</name>
    <name evidence="2" type="ORF">TNIN_423021</name>
</gene>
<dbReference type="GO" id="GO:0071897">
    <property type="term" value="P:DNA biosynthetic process"/>
    <property type="evidence" value="ECO:0007669"/>
    <property type="project" value="UniProtKB-ARBA"/>
</dbReference>
<evidence type="ECO:0000313" key="2">
    <source>
        <dbReference type="EMBL" id="GFY45499.1"/>
    </source>
</evidence>
<name>A0A8X7BXG6_9ARAC</name>
<dbReference type="OrthoDB" id="6435738at2759"/>
<dbReference type="Pfam" id="PF05380">
    <property type="entry name" value="Peptidase_A17"/>
    <property type="match status" value="1"/>
</dbReference>
<protein>
    <submittedName>
        <fullName evidence="2">Integrase_H2C2 domain-containing protein</fullName>
    </submittedName>
</protein>